<dbReference type="SUPFAM" id="SSF52283">
    <property type="entry name" value="Formate/glycerate dehydrogenase catalytic domain-like"/>
    <property type="match status" value="1"/>
</dbReference>
<dbReference type="AlphaFoldDB" id="A0A0R1GST9"/>
<evidence type="ECO:0000256" key="1">
    <source>
        <dbReference type="ARBA" id="ARBA00005854"/>
    </source>
</evidence>
<dbReference type="InterPro" id="IPR036291">
    <property type="entry name" value="NAD(P)-bd_dom_sf"/>
</dbReference>
<organism evidence="7 8">
    <name type="scientific">Amylolactobacillus amylotrophicus DSM 20534</name>
    <dbReference type="NCBI Taxonomy" id="1423722"/>
    <lineage>
        <taxon>Bacteria</taxon>
        <taxon>Bacillati</taxon>
        <taxon>Bacillota</taxon>
        <taxon>Bacilli</taxon>
        <taxon>Lactobacillales</taxon>
        <taxon>Lactobacillaceae</taxon>
        <taxon>Amylolactobacillus</taxon>
    </lineage>
</organism>
<feature type="domain" description="D-isomer specific 2-hydroxyacid dehydrogenase catalytic" evidence="5">
    <location>
        <begin position="22"/>
        <end position="321"/>
    </location>
</feature>
<dbReference type="GO" id="GO:0016616">
    <property type="term" value="F:oxidoreductase activity, acting on the CH-OH group of donors, NAD or NADP as acceptor"/>
    <property type="evidence" value="ECO:0007669"/>
    <property type="project" value="InterPro"/>
</dbReference>
<dbReference type="Proteomes" id="UP000050909">
    <property type="component" value="Unassembled WGS sequence"/>
</dbReference>
<keyword evidence="2 4" id="KW-0560">Oxidoreductase</keyword>
<name>A0A0R1GST9_9LACO</name>
<dbReference type="PROSITE" id="PS00671">
    <property type="entry name" value="D_2_HYDROXYACID_DH_3"/>
    <property type="match status" value="1"/>
</dbReference>
<dbReference type="PATRIC" id="fig|1423722.3.peg.1519"/>
<evidence type="ECO:0000256" key="4">
    <source>
        <dbReference type="RuleBase" id="RU003719"/>
    </source>
</evidence>
<dbReference type="Gene3D" id="3.40.50.720">
    <property type="entry name" value="NAD(P)-binding Rossmann-like Domain"/>
    <property type="match status" value="2"/>
</dbReference>
<comment type="similarity">
    <text evidence="1 4">Belongs to the D-isomer specific 2-hydroxyacid dehydrogenase family.</text>
</comment>
<evidence type="ECO:0000313" key="7">
    <source>
        <dbReference type="EMBL" id="KRK37149.1"/>
    </source>
</evidence>
<accession>A0A0R1GST9</accession>
<dbReference type="InterPro" id="IPR050857">
    <property type="entry name" value="D-2-hydroxyacid_DH"/>
</dbReference>
<dbReference type="InterPro" id="IPR029753">
    <property type="entry name" value="D-isomer_DH_CS"/>
</dbReference>
<proteinExistence type="inferred from homology"/>
<dbReference type="PANTHER" id="PTHR42789">
    <property type="entry name" value="D-ISOMER SPECIFIC 2-HYDROXYACID DEHYDROGENASE FAMILY PROTEIN (AFU_ORTHOLOGUE AFUA_6G10090)"/>
    <property type="match status" value="1"/>
</dbReference>
<reference evidence="7 8" key="1">
    <citation type="journal article" date="2015" name="Genome Announc.">
        <title>Expanding the biotechnology potential of lactobacilli through comparative genomics of 213 strains and associated genera.</title>
        <authorList>
            <person name="Sun Z."/>
            <person name="Harris H.M."/>
            <person name="McCann A."/>
            <person name="Guo C."/>
            <person name="Argimon S."/>
            <person name="Zhang W."/>
            <person name="Yang X."/>
            <person name="Jeffery I.B."/>
            <person name="Cooney J.C."/>
            <person name="Kagawa T.F."/>
            <person name="Liu W."/>
            <person name="Song Y."/>
            <person name="Salvetti E."/>
            <person name="Wrobel A."/>
            <person name="Rasinkangas P."/>
            <person name="Parkhill J."/>
            <person name="Rea M.C."/>
            <person name="O'Sullivan O."/>
            <person name="Ritari J."/>
            <person name="Douillard F.P."/>
            <person name="Paul Ross R."/>
            <person name="Yang R."/>
            <person name="Briner A.E."/>
            <person name="Felis G.E."/>
            <person name="de Vos W.M."/>
            <person name="Barrangou R."/>
            <person name="Klaenhammer T.R."/>
            <person name="Caufield P.W."/>
            <person name="Cui Y."/>
            <person name="Zhang H."/>
            <person name="O'Toole P.W."/>
        </authorList>
    </citation>
    <scope>NUCLEOTIDE SEQUENCE [LARGE SCALE GENOMIC DNA]</scope>
    <source>
        <strain evidence="7 8">DSM 20534</strain>
    </source>
</reference>
<dbReference type="SUPFAM" id="SSF51735">
    <property type="entry name" value="NAD(P)-binding Rossmann-fold domains"/>
    <property type="match status" value="1"/>
</dbReference>
<dbReference type="Pfam" id="PF02826">
    <property type="entry name" value="2-Hacid_dh_C"/>
    <property type="match status" value="1"/>
</dbReference>
<dbReference type="Pfam" id="PF00389">
    <property type="entry name" value="2-Hacid_dh"/>
    <property type="match status" value="1"/>
</dbReference>
<comment type="caution">
    <text evidence="7">The sequence shown here is derived from an EMBL/GenBank/DDBJ whole genome shotgun (WGS) entry which is preliminary data.</text>
</comment>
<gene>
    <name evidence="7" type="ORF">FC62_GL001494</name>
</gene>
<evidence type="ECO:0000313" key="8">
    <source>
        <dbReference type="Proteomes" id="UP000050909"/>
    </source>
</evidence>
<keyword evidence="3" id="KW-0520">NAD</keyword>
<sequence>MLVSVKQEENMSKKVLVPNFMPEAAIEILTNNHFEVVRGRMASTTSLIEEAKGVDAIILNTTPVDATVFAALPTLKLVARFGVGYDNIDLDAATKAGVTVTNTPGANATSVAELTLTLILNLLTLTPRYNQALKSQDNSLIADAPFGLELAHKTVGLIGYGHIAQEVEERLHAFNAKILIANRTKREFKYGEYVSLTRLVAESDIISIHVPDTPDTHQLVNADLLKQMKPTAYIVNTARGGVIDESALVKALQSGEIAGAGLDVFATEPLPLASQLRDLPNTIITPHIGARTTEAAMNMATMAVEEVIRVLSGRKPTAQVN</sequence>
<dbReference type="CDD" id="cd12172">
    <property type="entry name" value="PGDH_like_2"/>
    <property type="match status" value="1"/>
</dbReference>
<keyword evidence="8" id="KW-1185">Reference proteome</keyword>
<dbReference type="GO" id="GO:0051287">
    <property type="term" value="F:NAD binding"/>
    <property type="evidence" value="ECO:0007669"/>
    <property type="project" value="InterPro"/>
</dbReference>
<evidence type="ECO:0000259" key="5">
    <source>
        <dbReference type="Pfam" id="PF00389"/>
    </source>
</evidence>
<protein>
    <submittedName>
        <fullName evidence="7">D-3-phosphoglycerate dehydrogenase</fullName>
    </submittedName>
</protein>
<dbReference type="InterPro" id="IPR006140">
    <property type="entry name" value="D-isomer_DH_NAD-bd"/>
</dbReference>
<evidence type="ECO:0000256" key="3">
    <source>
        <dbReference type="ARBA" id="ARBA00023027"/>
    </source>
</evidence>
<dbReference type="InterPro" id="IPR006139">
    <property type="entry name" value="D-isomer_2_OHA_DH_cat_dom"/>
</dbReference>
<dbReference type="EMBL" id="AZCV01000007">
    <property type="protein sequence ID" value="KRK37149.1"/>
    <property type="molecule type" value="Genomic_DNA"/>
</dbReference>
<dbReference type="FunFam" id="3.40.50.720:FF:000203">
    <property type="entry name" value="D-3-phosphoglycerate dehydrogenase (SerA)"/>
    <property type="match status" value="1"/>
</dbReference>
<feature type="domain" description="D-isomer specific 2-hydroxyacid dehydrogenase NAD-binding" evidence="6">
    <location>
        <begin position="117"/>
        <end position="289"/>
    </location>
</feature>
<dbReference type="PANTHER" id="PTHR42789:SF1">
    <property type="entry name" value="D-ISOMER SPECIFIC 2-HYDROXYACID DEHYDROGENASE FAMILY PROTEIN (AFU_ORTHOLOGUE AFUA_6G10090)"/>
    <property type="match status" value="1"/>
</dbReference>
<evidence type="ECO:0000259" key="6">
    <source>
        <dbReference type="Pfam" id="PF02826"/>
    </source>
</evidence>
<evidence type="ECO:0000256" key="2">
    <source>
        <dbReference type="ARBA" id="ARBA00023002"/>
    </source>
</evidence>
<dbReference type="PROSITE" id="PS00670">
    <property type="entry name" value="D_2_HYDROXYACID_DH_2"/>
    <property type="match status" value="1"/>
</dbReference>